<dbReference type="EMBL" id="JAABNR010000008">
    <property type="protein sequence ID" value="NBZ87919.1"/>
    <property type="molecule type" value="Genomic_DNA"/>
</dbReference>
<organism evidence="1 2">
    <name type="scientific">Stagnihabitans tardus</name>
    <dbReference type="NCBI Taxonomy" id="2699202"/>
    <lineage>
        <taxon>Bacteria</taxon>
        <taxon>Pseudomonadati</taxon>
        <taxon>Pseudomonadota</taxon>
        <taxon>Alphaproteobacteria</taxon>
        <taxon>Rhodobacterales</taxon>
        <taxon>Paracoccaceae</taxon>
        <taxon>Stagnihabitans</taxon>
    </lineage>
</organism>
<evidence type="ECO:0000313" key="2">
    <source>
        <dbReference type="Proteomes" id="UP001193501"/>
    </source>
</evidence>
<gene>
    <name evidence="1" type="ORF">GV832_10045</name>
</gene>
<comment type="caution">
    <text evidence="1">The sequence shown here is derived from an EMBL/GenBank/DDBJ whole genome shotgun (WGS) entry which is preliminary data.</text>
</comment>
<name>A0AAE5BVM5_9RHOB</name>
<protein>
    <submittedName>
        <fullName evidence="1">Uncharacterized protein</fullName>
    </submittedName>
</protein>
<evidence type="ECO:0000313" key="1">
    <source>
        <dbReference type="EMBL" id="NBZ87919.1"/>
    </source>
</evidence>
<dbReference type="RefSeq" id="WP_168774726.1">
    <property type="nucleotide sequence ID" value="NZ_JAABNR010000008.1"/>
</dbReference>
<accession>A0AAE5BVM5</accession>
<reference evidence="1" key="1">
    <citation type="submission" date="2020-01" db="EMBL/GenBank/DDBJ databases">
        <authorList>
            <person name="Chen W.-M."/>
        </authorList>
    </citation>
    <scope>NUCLEOTIDE SEQUENCE</scope>
    <source>
        <strain evidence="1">CYK-10</strain>
    </source>
</reference>
<proteinExistence type="predicted"/>
<dbReference type="AlphaFoldDB" id="A0AAE5BVM5"/>
<dbReference type="Proteomes" id="UP001193501">
    <property type="component" value="Unassembled WGS sequence"/>
</dbReference>
<keyword evidence="2" id="KW-1185">Reference proteome</keyword>
<sequence>MIRLYIVAGLCLVIWALMARAELTAARADLARVEAKAAGLEEAARFHAVEARRREAAAALDMELQQGAGADAPLSDYLRLGAGRVWP</sequence>